<dbReference type="PANTHER" id="PTHR30483">
    <property type="entry name" value="LEUCINE-SPECIFIC-BINDING PROTEIN"/>
    <property type="match status" value="1"/>
</dbReference>
<evidence type="ECO:0000256" key="2">
    <source>
        <dbReference type="ARBA" id="ARBA00022729"/>
    </source>
</evidence>
<proteinExistence type="inferred from homology"/>
<dbReference type="AlphaFoldDB" id="A0A839ZB62"/>
<dbReference type="InterPro" id="IPR051010">
    <property type="entry name" value="BCAA_transport"/>
</dbReference>
<dbReference type="RefSeq" id="WP_183190087.1">
    <property type="nucleotide sequence ID" value="NZ_JACICD010000004.1"/>
</dbReference>
<reference evidence="6 7" key="1">
    <citation type="submission" date="2020-08" db="EMBL/GenBank/DDBJ databases">
        <title>Genomic Encyclopedia of Type Strains, Phase IV (KMG-IV): sequencing the most valuable type-strain genomes for metagenomic binning, comparative biology and taxonomic classification.</title>
        <authorList>
            <person name="Goeker M."/>
        </authorList>
    </citation>
    <scope>NUCLEOTIDE SEQUENCE [LARGE SCALE GENOMIC DNA]</scope>
    <source>
        <strain evidence="6 7">DSM 5895</strain>
    </source>
</reference>
<evidence type="ECO:0000313" key="6">
    <source>
        <dbReference type="EMBL" id="MBB3771928.1"/>
    </source>
</evidence>
<comment type="similarity">
    <text evidence="1">Belongs to the leucine-binding protein family.</text>
</comment>
<evidence type="ECO:0000256" key="4">
    <source>
        <dbReference type="SAM" id="SignalP"/>
    </source>
</evidence>
<feature type="signal peptide" evidence="4">
    <location>
        <begin position="1"/>
        <end position="22"/>
    </location>
</feature>
<evidence type="ECO:0000256" key="1">
    <source>
        <dbReference type="ARBA" id="ARBA00010062"/>
    </source>
</evidence>
<protein>
    <submittedName>
        <fullName evidence="6">Branched-chain amino acid transport system substrate-binding protein</fullName>
    </submittedName>
</protein>
<dbReference type="InterPro" id="IPR028081">
    <property type="entry name" value="Leu-bd"/>
</dbReference>
<dbReference type="SUPFAM" id="SSF53822">
    <property type="entry name" value="Periplasmic binding protein-like I"/>
    <property type="match status" value="1"/>
</dbReference>
<keyword evidence="2 4" id="KW-0732">Signal</keyword>
<evidence type="ECO:0000256" key="3">
    <source>
        <dbReference type="ARBA" id="ARBA00022970"/>
    </source>
</evidence>
<feature type="domain" description="Leucine-binding protein" evidence="5">
    <location>
        <begin position="26"/>
        <end position="364"/>
    </location>
</feature>
<gene>
    <name evidence="6" type="ORF">FHS55_002537</name>
</gene>
<dbReference type="InterPro" id="IPR028082">
    <property type="entry name" value="Peripla_BP_I"/>
</dbReference>
<dbReference type="Proteomes" id="UP000533469">
    <property type="component" value="Unassembled WGS sequence"/>
</dbReference>
<dbReference type="Gene3D" id="3.40.50.2300">
    <property type="match status" value="2"/>
</dbReference>
<organism evidence="6 7">
    <name type="scientific">Ancylobacter tetraedralis</name>
    <dbReference type="NCBI Taxonomy" id="217068"/>
    <lineage>
        <taxon>Bacteria</taxon>
        <taxon>Pseudomonadati</taxon>
        <taxon>Pseudomonadota</taxon>
        <taxon>Alphaproteobacteria</taxon>
        <taxon>Hyphomicrobiales</taxon>
        <taxon>Xanthobacteraceae</taxon>
        <taxon>Ancylobacter</taxon>
    </lineage>
</organism>
<dbReference type="PANTHER" id="PTHR30483:SF6">
    <property type="entry name" value="PERIPLASMIC BINDING PROTEIN OF ABC TRANSPORTER FOR NATURAL AMINO ACIDS"/>
    <property type="match status" value="1"/>
</dbReference>
<dbReference type="EMBL" id="JACICD010000004">
    <property type="protein sequence ID" value="MBB3771928.1"/>
    <property type="molecule type" value="Genomic_DNA"/>
</dbReference>
<accession>A0A839ZB62</accession>
<evidence type="ECO:0000259" key="5">
    <source>
        <dbReference type="Pfam" id="PF13458"/>
    </source>
</evidence>
<name>A0A839ZB62_9HYPH</name>
<evidence type="ECO:0000313" key="7">
    <source>
        <dbReference type="Proteomes" id="UP000533469"/>
    </source>
</evidence>
<keyword evidence="3" id="KW-0029">Amino-acid transport</keyword>
<dbReference type="Pfam" id="PF13458">
    <property type="entry name" value="Peripla_BP_6"/>
    <property type="match status" value="1"/>
</dbReference>
<keyword evidence="7" id="KW-1185">Reference proteome</keyword>
<sequence length="414" mass="44308">MKIKTLLASAVLLAGLGQTALAADVIKIGVVGPFTGPSAKIGQDIQNGTKMALDDARAAGELPLTIDGKKADIQLVWIDDESSPEKAVKAYRNAVSREGIQMLLNGWHGSVGLALIDLAASDGIISYGNLAAPEDISEKINAGKYTNWFKGWPAPKTMSGLYVEAAEDLIAKGKWTPPTRKAAVVVEDSDWGRTWGEAIVTGLKAKGWDVVAQDVARNNELEFNALLTRYKASGVSLTAFTLNAPASAAAFVKQFHSAGLKGLLFADGLGWASNWHELTGDAANFALSMDSPRVITPEEKEWTARFEKTFGMPPVPAAGGHAYDYTRALIKGMSVAGTLDATKLSAALLATEHKGIWQYYAFARQPGDAAISAYEVKAGPFMKGFSFPMVQYYGDKAPVVWPFEFAEAEFKAPN</sequence>
<keyword evidence="3" id="KW-0813">Transport</keyword>
<comment type="caution">
    <text evidence="6">The sequence shown here is derived from an EMBL/GenBank/DDBJ whole genome shotgun (WGS) entry which is preliminary data.</text>
</comment>
<feature type="chain" id="PRO_5032507424" evidence="4">
    <location>
        <begin position="23"/>
        <end position="414"/>
    </location>
</feature>
<dbReference type="GO" id="GO:0006865">
    <property type="term" value="P:amino acid transport"/>
    <property type="evidence" value="ECO:0007669"/>
    <property type="project" value="UniProtKB-KW"/>
</dbReference>